<proteinExistence type="predicted"/>
<dbReference type="Pfam" id="PF00534">
    <property type="entry name" value="Glycos_transf_1"/>
    <property type="match status" value="1"/>
</dbReference>
<dbReference type="PANTHER" id="PTHR46401:SF2">
    <property type="entry name" value="GLYCOSYLTRANSFERASE WBBK-RELATED"/>
    <property type="match status" value="1"/>
</dbReference>
<evidence type="ECO:0000313" key="3">
    <source>
        <dbReference type="EMBL" id="CDH07089.1"/>
    </source>
</evidence>
<accession>A0A077P867</accession>
<dbReference type="Gene3D" id="3.40.50.2000">
    <property type="entry name" value="Glycogen Phosphorylase B"/>
    <property type="match status" value="2"/>
</dbReference>
<dbReference type="SUPFAM" id="SSF53756">
    <property type="entry name" value="UDP-Glycosyltransferase/glycogen phosphorylase"/>
    <property type="match status" value="1"/>
</dbReference>
<dbReference type="InterPro" id="IPR001296">
    <property type="entry name" value="Glyco_trans_1"/>
</dbReference>
<organism evidence="3">
    <name type="scientific">Xenorhabdus bovienii str. oregonense</name>
    <dbReference type="NCBI Taxonomy" id="1398202"/>
    <lineage>
        <taxon>Bacteria</taxon>
        <taxon>Pseudomonadati</taxon>
        <taxon>Pseudomonadota</taxon>
        <taxon>Gammaproteobacteria</taxon>
        <taxon>Enterobacterales</taxon>
        <taxon>Morganellaceae</taxon>
        <taxon>Xenorhabdus</taxon>
    </lineage>
</organism>
<evidence type="ECO:0000256" key="1">
    <source>
        <dbReference type="ARBA" id="ARBA00022679"/>
    </source>
</evidence>
<gene>
    <name evidence="3" type="primary">wffU</name>
    <name evidence="3" type="ORF">XBO1_2530003</name>
</gene>
<dbReference type="GO" id="GO:0009103">
    <property type="term" value="P:lipopolysaccharide biosynthetic process"/>
    <property type="evidence" value="ECO:0007669"/>
    <property type="project" value="TreeGrafter"/>
</dbReference>
<feature type="domain" description="Glycosyl transferase family 1" evidence="2">
    <location>
        <begin position="201"/>
        <end position="347"/>
    </location>
</feature>
<comment type="caution">
    <text evidence="3">The sequence shown here is derived from an EMBL/GenBank/DDBJ whole genome shotgun (WGS) entry which is preliminary data.</text>
</comment>
<dbReference type="PANTHER" id="PTHR46401">
    <property type="entry name" value="GLYCOSYLTRANSFERASE WBBK-RELATED"/>
    <property type="match status" value="1"/>
</dbReference>
<dbReference type="AlphaFoldDB" id="A0A077P867"/>
<dbReference type="RefSeq" id="WP_038258839.1">
    <property type="nucleotide sequence ID" value="NZ_CAWLUU010000220.1"/>
</dbReference>
<dbReference type="HOGENOM" id="CLU_061541_0_0_6"/>
<keyword evidence="1" id="KW-0808">Transferase</keyword>
<reference evidence="3" key="1">
    <citation type="submission" date="2013-07" db="EMBL/GenBank/DDBJ databases">
        <title>Sub-species coevolution in mutualistic symbiosis.</title>
        <authorList>
            <person name="Murfin K."/>
            <person name="Klassen J."/>
            <person name="Lee M."/>
            <person name="Forst S."/>
            <person name="Stock P."/>
            <person name="Goodrich-Blair H."/>
        </authorList>
    </citation>
    <scope>NUCLEOTIDE SEQUENCE [LARGE SCALE GENOMIC DNA]</scope>
    <source>
        <strain evidence="3">Oregonense</strain>
    </source>
</reference>
<dbReference type="EMBL" id="CBSX010000172">
    <property type="protein sequence ID" value="CDH07089.1"/>
    <property type="molecule type" value="Genomic_DNA"/>
</dbReference>
<dbReference type="CDD" id="cd03801">
    <property type="entry name" value="GT4_PimA-like"/>
    <property type="match status" value="1"/>
</dbReference>
<protein>
    <submittedName>
        <fullName evidence="3">WffU</fullName>
    </submittedName>
</protein>
<evidence type="ECO:0000259" key="2">
    <source>
        <dbReference type="Pfam" id="PF00534"/>
    </source>
</evidence>
<sequence length="374" mass="43093">MKILFITRPTIFSGPGGDTIQLLKTKQHLELHNISIDIYENGEIDFEKYDLIHFFNLRNPQDILHLVRQAKKNKKPTVLSTIWGSYYECDKKARKGIQQWISNIFPENYVEYFKTSARILKNFNYHKGTIPYLLKGHLHSQKEIINLIDIILPNSPTELDRVRLDMNYKDKLGISVVNAVDTAIFDYDNINSSKYKHLEGCLLSAARIEIRKCQLDLIRAIKDLPYKLVIVGKPSPNSISYYESCKSEANQNVIFIEHVSQEELASLYKVCKAHALISWMETPGLSSLEAGIMKSNLLITNRGDTEFYFKDLATYCEPGDVNSIRNGIINVMESEINPKLQKRIKSNFTWQKTAQQTLEGYRLALDLHKKKSNN</sequence>
<name>A0A077P867_XENBV</name>
<dbReference type="GO" id="GO:0016757">
    <property type="term" value="F:glycosyltransferase activity"/>
    <property type="evidence" value="ECO:0007669"/>
    <property type="project" value="InterPro"/>
</dbReference>
<dbReference type="Proteomes" id="UP000028483">
    <property type="component" value="Unassembled WGS sequence"/>
</dbReference>